<evidence type="ECO:0000256" key="4">
    <source>
        <dbReference type="ARBA" id="ARBA00022692"/>
    </source>
</evidence>
<dbReference type="EMBL" id="QKRX01000002">
    <property type="protein sequence ID" value="RAU19406.1"/>
    <property type="molecule type" value="Genomic_DNA"/>
</dbReference>
<protein>
    <submittedName>
        <fullName evidence="10">V-type ATP synthase subunit I</fullName>
    </submittedName>
</protein>
<dbReference type="GO" id="GO:0046961">
    <property type="term" value="F:proton-transporting ATPase activity, rotational mechanism"/>
    <property type="evidence" value="ECO:0007669"/>
    <property type="project" value="InterPro"/>
</dbReference>
<keyword evidence="6" id="KW-0406">Ion transport</keyword>
<reference evidence="10 11" key="1">
    <citation type="submission" date="2018-06" db="EMBL/GenBank/DDBJ databases">
        <title>Nitrincola tibetense sp. nov., isolated from Lake XuguoCo on Tibetan Plateau.</title>
        <authorList>
            <person name="Xing P."/>
        </authorList>
    </citation>
    <scope>NUCLEOTIDE SEQUENCE [LARGE SCALE GENOMIC DNA]</scope>
    <source>
        <strain evidence="11">xg18</strain>
    </source>
</reference>
<evidence type="ECO:0000256" key="1">
    <source>
        <dbReference type="ARBA" id="ARBA00004141"/>
    </source>
</evidence>
<sequence length="592" mass="67483">MSILRLNKVSLVGLTEQKPRLLDALQELGVMHVIPLQDAEPRPTSDESVNPERLKRALQYLISSREKRRQVVRLRQFNLSEMLDRIDHNRTQRLDLMARRDFLEKRITDLTPWGDFILPELADLAGQKLWFYLVPNYKLPAVERSGLTWSCVHRDNRHAYVVVLSEHEPDANRMPVTRTFTGNIPLSQLEQNLEDLEIELEAVEAEREALTRWIYQLQRCIADTEDRAFLADVSDQTLDYEEIFAIQGWVAEKHLAEVERFANTHQLALLIEQPKADELPPTLLDNPEKLRGGQELVSFFQMPGYRSWDPSRVVFFSFAAFFAIIMSDAGYAALMGLVLAYYWKNMASSETSRRLRSLAVTLTATSLVWGVLVGSYFGANAPFSWLASLKVLDLQDFDAMMRFSITFGALHLVLANLMMAWVRRTRLEAWASVGWALAVLSCLLGWLQGFHFIHWFVFVVAVLTVLLMSNQQQKWQLRQVMWGALALTNITKLFGDVLSYLRLFALGLASASLAITFNQLSVDVASALPGIGVFLQLLILLAGHLLNFVLTVVSGVIHGLRLNLIEFYNWSLADEGYAFRSFSKQEVTPWTT</sequence>
<dbReference type="PANTHER" id="PTHR11629">
    <property type="entry name" value="VACUOLAR PROTON ATPASES"/>
    <property type="match status" value="1"/>
</dbReference>
<dbReference type="Proteomes" id="UP000250744">
    <property type="component" value="Unassembled WGS sequence"/>
</dbReference>
<dbReference type="PANTHER" id="PTHR11629:SF63">
    <property type="entry name" value="V-TYPE PROTON ATPASE SUBUNIT A"/>
    <property type="match status" value="1"/>
</dbReference>
<dbReference type="GO" id="GO:0033179">
    <property type="term" value="C:proton-transporting V-type ATPase, V0 domain"/>
    <property type="evidence" value="ECO:0007669"/>
    <property type="project" value="InterPro"/>
</dbReference>
<proteinExistence type="inferred from homology"/>
<evidence type="ECO:0000256" key="6">
    <source>
        <dbReference type="ARBA" id="ARBA00023065"/>
    </source>
</evidence>
<dbReference type="RefSeq" id="WP_112157697.1">
    <property type="nucleotide sequence ID" value="NZ_QKRX01000002.1"/>
</dbReference>
<keyword evidence="8" id="KW-0175">Coiled coil</keyword>
<feature type="transmembrane region" description="Helical" evidence="9">
    <location>
        <begin position="452"/>
        <end position="469"/>
    </location>
</feature>
<evidence type="ECO:0000313" key="10">
    <source>
        <dbReference type="EMBL" id="RAU19406.1"/>
    </source>
</evidence>
<accession>A0A364NQQ7</accession>
<dbReference type="GO" id="GO:0016471">
    <property type="term" value="C:vacuolar proton-transporting V-type ATPase complex"/>
    <property type="evidence" value="ECO:0007669"/>
    <property type="project" value="TreeGrafter"/>
</dbReference>
<organism evidence="10 11">
    <name type="scientific">Nitrincola tibetensis</name>
    <dbReference type="NCBI Taxonomy" id="2219697"/>
    <lineage>
        <taxon>Bacteria</taxon>
        <taxon>Pseudomonadati</taxon>
        <taxon>Pseudomonadota</taxon>
        <taxon>Gammaproteobacteria</taxon>
        <taxon>Oceanospirillales</taxon>
        <taxon>Oceanospirillaceae</taxon>
        <taxon>Nitrincola</taxon>
    </lineage>
</organism>
<evidence type="ECO:0000256" key="8">
    <source>
        <dbReference type="SAM" id="Coils"/>
    </source>
</evidence>
<keyword evidence="4 9" id="KW-0812">Transmembrane</keyword>
<gene>
    <name evidence="10" type="ORF">DN062_03890</name>
</gene>
<dbReference type="InterPro" id="IPR002490">
    <property type="entry name" value="V-ATPase_116kDa_su"/>
</dbReference>
<feature type="transmembrane region" description="Helical" evidence="9">
    <location>
        <begin position="355"/>
        <end position="379"/>
    </location>
</feature>
<name>A0A364NQQ7_9GAMM</name>
<keyword evidence="5 9" id="KW-1133">Transmembrane helix</keyword>
<feature type="coiled-coil region" evidence="8">
    <location>
        <begin position="186"/>
        <end position="213"/>
    </location>
</feature>
<keyword evidence="7 9" id="KW-0472">Membrane</keyword>
<feature type="transmembrane region" description="Helical" evidence="9">
    <location>
        <begin position="313"/>
        <end position="343"/>
    </location>
</feature>
<feature type="transmembrane region" description="Helical" evidence="9">
    <location>
        <begin position="429"/>
        <end position="446"/>
    </location>
</feature>
<feature type="transmembrane region" description="Helical" evidence="9">
    <location>
        <begin position="533"/>
        <end position="557"/>
    </location>
</feature>
<dbReference type="GO" id="GO:0051117">
    <property type="term" value="F:ATPase binding"/>
    <property type="evidence" value="ECO:0007669"/>
    <property type="project" value="TreeGrafter"/>
</dbReference>
<feature type="transmembrane region" description="Helical" evidence="9">
    <location>
        <begin position="500"/>
        <end position="521"/>
    </location>
</feature>
<evidence type="ECO:0000256" key="3">
    <source>
        <dbReference type="ARBA" id="ARBA00022448"/>
    </source>
</evidence>
<evidence type="ECO:0000256" key="7">
    <source>
        <dbReference type="ARBA" id="ARBA00023136"/>
    </source>
</evidence>
<evidence type="ECO:0000256" key="2">
    <source>
        <dbReference type="ARBA" id="ARBA00009904"/>
    </source>
</evidence>
<dbReference type="GO" id="GO:0007035">
    <property type="term" value="P:vacuolar acidification"/>
    <property type="evidence" value="ECO:0007669"/>
    <property type="project" value="TreeGrafter"/>
</dbReference>
<keyword evidence="3" id="KW-0813">Transport</keyword>
<comment type="subcellular location">
    <subcellularLocation>
        <location evidence="1">Membrane</location>
        <topology evidence="1">Multi-pass membrane protein</topology>
    </subcellularLocation>
</comment>
<evidence type="ECO:0000313" key="11">
    <source>
        <dbReference type="Proteomes" id="UP000250744"/>
    </source>
</evidence>
<dbReference type="OrthoDB" id="9803814at2"/>
<feature type="transmembrane region" description="Helical" evidence="9">
    <location>
        <begin position="399"/>
        <end position="422"/>
    </location>
</feature>
<evidence type="ECO:0000256" key="9">
    <source>
        <dbReference type="SAM" id="Phobius"/>
    </source>
</evidence>
<evidence type="ECO:0000256" key="5">
    <source>
        <dbReference type="ARBA" id="ARBA00022989"/>
    </source>
</evidence>
<keyword evidence="11" id="KW-1185">Reference proteome</keyword>
<comment type="caution">
    <text evidence="10">The sequence shown here is derived from an EMBL/GenBank/DDBJ whole genome shotgun (WGS) entry which is preliminary data.</text>
</comment>
<comment type="similarity">
    <text evidence="2">Belongs to the V-ATPase 116 kDa subunit family.</text>
</comment>
<dbReference type="AlphaFoldDB" id="A0A364NQQ7"/>